<dbReference type="AlphaFoldDB" id="A0A388SGJ3"/>
<feature type="transmembrane region" description="Helical" evidence="6">
    <location>
        <begin position="102"/>
        <end position="121"/>
    </location>
</feature>
<dbReference type="InterPro" id="IPR037185">
    <property type="entry name" value="EmrE-like"/>
</dbReference>
<dbReference type="InterPro" id="IPR050638">
    <property type="entry name" value="AA-Vitamin_Transporters"/>
</dbReference>
<dbReference type="GO" id="GO:0005886">
    <property type="term" value="C:plasma membrane"/>
    <property type="evidence" value="ECO:0007669"/>
    <property type="project" value="UniProtKB-SubCell"/>
</dbReference>
<reference evidence="8 9" key="1">
    <citation type="journal article" date="2018" name="Int. J. Syst. Evol. Microbiol.">
        <title>Mesosutterella multiformis gen. nov., sp. nov., a member of the family Sutterellaceae and Sutterella megalosphaeroides sp. nov., isolated from human faeces.</title>
        <authorList>
            <person name="Sakamoto M."/>
            <person name="Ikeyama N."/>
            <person name="Kunihiro T."/>
            <person name="Iino T."/>
            <person name="Yuki M."/>
            <person name="Ohkuma M."/>
        </authorList>
    </citation>
    <scope>NUCLEOTIDE SEQUENCE [LARGE SCALE GENOMIC DNA]</scope>
    <source>
        <strain evidence="8 9">4NBBH2</strain>
    </source>
</reference>
<comment type="caution">
    <text evidence="8">The sequence shown here is derived from an EMBL/GenBank/DDBJ whole genome shotgun (WGS) entry which is preliminary data.</text>
</comment>
<feature type="transmembrane region" description="Helical" evidence="6">
    <location>
        <begin position="227"/>
        <end position="246"/>
    </location>
</feature>
<keyword evidence="9" id="KW-1185">Reference proteome</keyword>
<dbReference type="Pfam" id="PF00892">
    <property type="entry name" value="EamA"/>
    <property type="match status" value="2"/>
</dbReference>
<evidence type="ECO:0000256" key="1">
    <source>
        <dbReference type="ARBA" id="ARBA00004651"/>
    </source>
</evidence>
<accession>A0A388SGJ3</accession>
<keyword evidence="3 6" id="KW-0812">Transmembrane</keyword>
<dbReference type="SUPFAM" id="SSF103481">
    <property type="entry name" value="Multidrug resistance efflux transporter EmrE"/>
    <property type="match status" value="2"/>
</dbReference>
<keyword evidence="4 6" id="KW-1133">Transmembrane helix</keyword>
<dbReference type="RefSeq" id="WP_116270998.1">
    <property type="nucleotide sequence ID" value="NZ_BGZJ01000002.1"/>
</dbReference>
<dbReference type="PANTHER" id="PTHR32322:SF18">
    <property type="entry name" value="S-ADENOSYLMETHIONINE_S-ADENOSYLHOMOCYSTEINE TRANSPORTER"/>
    <property type="match status" value="1"/>
</dbReference>
<name>A0A388SGJ3_9BURK</name>
<feature type="transmembrane region" description="Helical" evidence="6">
    <location>
        <begin position="196"/>
        <end position="215"/>
    </location>
</feature>
<dbReference type="Proteomes" id="UP000266091">
    <property type="component" value="Unassembled WGS sequence"/>
</dbReference>
<feature type="domain" description="EamA" evidence="7">
    <location>
        <begin position="16"/>
        <end position="147"/>
    </location>
</feature>
<dbReference type="EMBL" id="BGZJ01000002">
    <property type="protein sequence ID" value="GBO94793.1"/>
    <property type="molecule type" value="Genomic_DNA"/>
</dbReference>
<dbReference type="PANTHER" id="PTHR32322">
    <property type="entry name" value="INNER MEMBRANE TRANSPORTER"/>
    <property type="match status" value="1"/>
</dbReference>
<evidence type="ECO:0000256" key="5">
    <source>
        <dbReference type="ARBA" id="ARBA00023136"/>
    </source>
</evidence>
<feature type="transmembrane region" description="Helical" evidence="6">
    <location>
        <begin position="258"/>
        <end position="278"/>
    </location>
</feature>
<comment type="subcellular location">
    <subcellularLocation>
        <location evidence="1">Cell membrane</location>
        <topology evidence="1">Multi-pass membrane protein</topology>
    </subcellularLocation>
</comment>
<dbReference type="OrthoDB" id="184388at2"/>
<evidence type="ECO:0000259" key="7">
    <source>
        <dbReference type="Pfam" id="PF00892"/>
    </source>
</evidence>
<evidence type="ECO:0000313" key="8">
    <source>
        <dbReference type="EMBL" id="GBO94793.1"/>
    </source>
</evidence>
<feature type="transmembrane region" description="Helical" evidence="6">
    <location>
        <begin position="77"/>
        <end position="96"/>
    </location>
</feature>
<protein>
    <submittedName>
        <fullName evidence="8">Membrane protein</fullName>
    </submittedName>
</protein>
<feature type="transmembrane region" description="Helical" evidence="6">
    <location>
        <begin position="46"/>
        <end position="65"/>
    </location>
</feature>
<accession>A0A401LI84</accession>
<evidence type="ECO:0000256" key="3">
    <source>
        <dbReference type="ARBA" id="ARBA00022692"/>
    </source>
</evidence>
<evidence type="ECO:0000313" key="9">
    <source>
        <dbReference type="Proteomes" id="UP000266091"/>
    </source>
</evidence>
<gene>
    <name evidence="8" type="ORF">MESMUL_21470</name>
</gene>
<evidence type="ECO:0000256" key="4">
    <source>
        <dbReference type="ARBA" id="ARBA00022989"/>
    </source>
</evidence>
<evidence type="ECO:0000256" key="2">
    <source>
        <dbReference type="ARBA" id="ARBA00022475"/>
    </source>
</evidence>
<proteinExistence type="predicted"/>
<feature type="transmembrane region" description="Helical" evidence="6">
    <location>
        <begin position="164"/>
        <end position="184"/>
    </location>
</feature>
<feature type="transmembrane region" description="Helical" evidence="6">
    <location>
        <begin position="133"/>
        <end position="152"/>
    </location>
</feature>
<dbReference type="InterPro" id="IPR000620">
    <property type="entry name" value="EamA_dom"/>
</dbReference>
<organism evidence="8 9">
    <name type="scientific">Mesosutterella multiformis</name>
    <dbReference type="NCBI Taxonomy" id="2259133"/>
    <lineage>
        <taxon>Bacteria</taxon>
        <taxon>Pseudomonadati</taxon>
        <taxon>Pseudomonadota</taxon>
        <taxon>Betaproteobacteria</taxon>
        <taxon>Burkholderiales</taxon>
        <taxon>Sutterellaceae</taxon>
        <taxon>Mesosutterella</taxon>
    </lineage>
</organism>
<feature type="transmembrane region" description="Helical" evidence="6">
    <location>
        <begin position="284"/>
        <end position="307"/>
    </location>
</feature>
<keyword evidence="2" id="KW-1003">Cell membrane</keyword>
<evidence type="ECO:0000256" key="6">
    <source>
        <dbReference type="SAM" id="Phobius"/>
    </source>
</evidence>
<feature type="domain" description="EamA" evidence="7">
    <location>
        <begin position="165"/>
        <end position="299"/>
    </location>
</feature>
<sequence>MPSTPAVRRPIDLRAFLICVALSFTWGLQQVAIKAAAPNISPMLQVGIRSGVSALLLLLTNHFWLHEKWGHEVKLRDAILVGLGFVGEFFFVSEGLRFTSAAHMSVLLYTSPFFAAIGLSIKLPEERLSVIQWAGLLTAFLGIAVAFLVPALLSKETLEGSGWILGDILGLGSGLSWGFTTIMLRTTSMNNAPPSLMLFAQLFMAFVILTPLAFITGQTTFHNSLVGWSSLLFQAVIVSYASYLVWNFLLKQYLAARLGVLVFMTPIFGVILSVLLLGESVGMPFVFGSLLVLAGLLLMQAKTILLVKKHSS</sequence>
<keyword evidence="5 6" id="KW-0472">Membrane</keyword>